<evidence type="ECO:0000313" key="1">
    <source>
        <dbReference type="Proteomes" id="UP000887572"/>
    </source>
</evidence>
<proteinExistence type="predicted"/>
<keyword evidence="1" id="KW-1185">Reference proteome</keyword>
<protein>
    <submittedName>
        <fullName evidence="2">F-box associated domain-containing protein</fullName>
    </submittedName>
</protein>
<dbReference type="AlphaFoldDB" id="A0A914GX14"/>
<sequence>MSDNPKKVEKRLKEIFVCNDVLFEVFKFCGPFVLGLKVALISDRFDRLVDAHFNSMEWSLGWLEIHRAIKVNDAQIVKLAGTDFEYRLSIPQEPFPDKVIGIKVLKIRYIDRSVIGFLQSIRRLYSSNWTIFTIHTGIHQNRSWGIIWHRILPLFKDNICGIFLHFSTFFRLRQFSPAFLGDCPKLRLIHSFDLFPEFPADDSAGASSDKAMAKWLHTPRGDGIPKVFECQFWSNGIEGLKWEFVNSIDPVNFIIRLWHCPSDGIVPFELKNNLTGERLEFRRLGGHNWVLVRCPIERDEGKWANWEKEAIERNWSSQRNRIIIDFNDKDIGDGLLNANEGPSEPKKRKI</sequence>
<dbReference type="Proteomes" id="UP000887572">
    <property type="component" value="Unplaced"/>
</dbReference>
<reference evidence="2" key="1">
    <citation type="submission" date="2022-11" db="UniProtKB">
        <authorList>
            <consortium name="WormBaseParasite"/>
        </authorList>
    </citation>
    <scope>IDENTIFICATION</scope>
</reference>
<evidence type="ECO:0000313" key="2">
    <source>
        <dbReference type="WBParaSite" id="Gr19_v10_g11544.t1"/>
    </source>
</evidence>
<name>A0A914GX14_GLORO</name>
<organism evidence="1 2">
    <name type="scientific">Globodera rostochiensis</name>
    <name type="common">Golden nematode worm</name>
    <name type="synonym">Heterodera rostochiensis</name>
    <dbReference type="NCBI Taxonomy" id="31243"/>
    <lineage>
        <taxon>Eukaryota</taxon>
        <taxon>Metazoa</taxon>
        <taxon>Ecdysozoa</taxon>
        <taxon>Nematoda</taxon>
        <taxon>Chromadorea</taxon>
        <taxon>Rhabditida</taxon>
        <taxon>Tylenchina</taxon>
        <taxon>Tylenchomorpha</taxon>
        <taxon>Tylenchoidea</taxon>
        <taxon>Heteroderidae</taxon>
        <taxon>Heteroderinae</taxon>
        <taxon>Globodera</taxon>
    </lineage>
</organism>
<dbReference type="WBParaSite" id="Gr19_v10_g11544.t1">
    <property type="protein sequence ID" value="Gr19_v10_g11544.t1"/>
    <property type="gene ID" value="Gr19_v10_g11544"/>
</dbReference>
<accession>A0A914GX14</accession>